<dbReference type="AlphaFoldDB" id="A0A4Q2CZX1"/>
<gene>
    <name evidence="2" type="ORF">EST38_g13394</name>
</gene>
<protein>
    <submittedName>
        <fullName evidence="2">Uncharacterized protein</fullName>
    </submittedName>
</protein>
<feature type="compositionally biased region" description="Polar residues" evidence="1">
    <location>
        <begin position="1"/>
        <end position="17"/>
    </location>
</feature>
<dbReference type="OrthoDB" id="2688210at2759"/>
<keyword evidence="3" id="KW-1185">Reference proteome</keyword>
<dbReference type="Proteomes" id="UP000290288">
    <property type="component" value="Unassembled WGS sequence"/>
</dbReference>
<comment type="caution">
    <text evidence="2">The sequence shown here is derived from an EMBL/GenBank/DDBJ whole genome shotgun (WGS) entry which is preliminary data.</text>
</comment>
<dbReference type="EMBL" id="SDEE01001233">
    <property type="protein sequence ID" value="RXW12460.1"/>
    <property type="molecule type" value="Genomic_DNA"/>
</dbReference>
<proteinExistence type="predicted"/>
<evidence type="ECO:0000313" key="2">
    <source>
        <dbReference type="EMBL" id="RXW12460.1"/>
    </source>
</evidence>
<accession>A0A4Q2CZX1</accession>
<evidence type="ECO:0000256" key="1">
    <source>
        <dbReference type="SAM" id="MobiDB-lite"/>
    </source>
</evidence>
<feature type="compositionally biased region" description="Basic and acidic residues" evidence="1">
    <location>
        <begin position="18"/>
        <end position="30"/>
    </location>
</feature>
<organism evidence="2 3">
    <name type="scientific">Candolleomyces aberdarensis</name>
    <dbReference type="NCBI Taxonomy" id="2316362"/>
    <lineage>
        <taxon>Eukaryota</taxon>
        <taxon>Fungi</taxon>
        <taxon>Dikarya</taxon>
        <taxon>Basidiomycota</taxon>
        <taxon>Agaricomycotina</taxon>
        <taxon>Agaricomycetes</taxon>
        <taxon>Agaricomycetidae</taxon>
        <taxon>Agaricales</taxon>
        <taxon>Agaricineae</taxon>
        <taxon>Psathyrellaceae</taxon>
        <taxon>Candolleomyces</taxon>
    </lineage>
</organism>
<evidence type="ECO:0000313" key="3">
    <source>
        <dbReference type="Proteomes" id="UP000290288"/>
    </source>
</evidence>
<sequence>MVNLQSQNPPNFTSNTYKDAREALKTRVPEQDAATAERAQLKKEAEETARAIEREECEAVCREEQKKKIRQSTSLLWLGRVFPTRFRLRFPPWLFASWQLAKIVGLWHITDDRIKHGSWDVSLLSNDALRLVDDGDGNVLFVKDGLKKALETHVANEDLSWEEFPIALLQFLPALTLAGWPEDRRQMFARFFGVIQVHCWCTNPDPNGIKRHALLIYMVEQQKLWHQYIETRGASYAPDISVLNEEALCRAKDKALWGVY</sequence>
<feature type="region of interest" description="Disordered" evidence="1">
    <location>
        <begin position="1"/>
        <end position="37"/>
    </location>
</feature>
<reference evidence="2 3" key="1">
    <citation type="submission" date="2019-01" db="EMBL/GenBank/DDBJ databases">
        <title>Draft genome sequence of Psathyrella aberdarensis IHI B618.</title>
        <authorList>
            <person name="Buettner E."/>
            <person name="Kellner H."/>
        </authorList>
    </citation>
    <scope>NUCLEOTIDE SEQUENCE [LARGE SCALE GENOMIC DNA]</scope>
    <source>
        <strain evidence="2 3">IHI B618</strain>
    </source>
</reference>
<name>A0A4Q2CZX1_9AGAR</name>